<protein>
    <submittedName>
        <fullName evidence="2">Glycosyltransferase</fullName>
        <ecNumber evidence="2">2.4.-.-</ecNumber>
    </submittedName>
</protein>
<keyword evidence="3" id="KW-1185">Reference proteome</keyword>
<dbReference type="InterPro" id="IPR029044">
    <property type="entry name" value="Nucleotide-diphossugar_trans"/>
</dbReference>
<dbReference type="EC" id="2.4.-.-" evidence="2"/>
<keyword evidence="2" id="KW-0808">Transferase</keyword>
<proteinExistence type="predicted"/>
<organism evidence="2 3">
    <name type="scientific">Motilimonas cestriensis</name>
    <dbReference type="NCBI Taxonomy" id="2742685"/>
    <lineage>
        <taxon>Bacteria</taxon>
        <taxon>Pseudomonadati</taxon>
        <taxon>Pseudomonadota</taxon>
        <taxon>Gammaproteobacteria</taxon>
        <taxon>Alteromonadales</taxon>
        <taxon>Alteromonadales genera incertae sedis</taxon>
        <taxon>Motilimonas</taxon>
    </lineage>
</organism>
<evidence type="ECO:0000313" key="2">
    <source>
        <dbReference type="EMBL" id="MCE2594218.1"/>
    </source>
</evidence>
<dbReference type="PANTHER" id="PTHR43685">
    <property type="entry name" value="GLYCOSYLTRANSFERASE"/>
    <property type="match status" value="1"/>
</dbReference>
<dbReference type="EMBL" id="JAIMJA010000004">
    <property type="protein sequence ID" value="MCE2594218.1"/>
    <property type="molecule type" value="Genomic_DNA"/>
</dbReference>
<sequence>MNNPSDCLDPTKNTPGITDAVTRAQYQPKFSVIVPFYNAAETLTKAIYSILQQSWPAYEIILVDDGSTDNSAKIATAFKSHQVHYYYQENQGVSAARNFGVARASGDWLCFLDADDWYYPDRLTLHGEWIQQQPELDLLTGDFDYWVDGDNAIKRSLAQTPAGQYLLKKFPNHTQLIFDDHALSLFVGKHFGDTHTLSVRKTLFQQSGGYPTEFKVCEDVSLLIRLCQQSHRIGAVTQPLAAYYIHPSSATRANPLFAQQQTLAAYKKLIKEPFKPAIHAGIKIALRSAYLDLAYCQLNQHLNWAALKSMSQGFFNREVTLRDLLSVTKSALGN</sequence>
<gene>
    <name evidence="2" type="ORF">K6Y31_05250</name>
</gene>
<dbReference type="InterPro" id="IPR050834">
    <property type="entry name" value="Glycosyltransf_2"/>
</dbReference>
<accession>A0ABS8W7L8</accession>
<dbReference type="RefSeq" id="WP_233051796.1">
    <property type="nucleotide sequence ID" value="NZ_JAIMJA010000004.1"/>
</dbReference>
<dbReference type="PANTHER" id="PTHR43685:SF11">
    <property type="entry name" value="GLYCOSYLTRANSFERASE TAGX-RELATED"/>
    <property type="match status" value="1"/>
</dbReference>
<evidence type="ECO:0000313" key="3">
    <source>
        <dbReference type="Proteomes" id="UP001201273"/>
    </source>
</evidence>
<dbReference type="Gene3D" id="3.90.550.10">
    <property type="entry name" value="Spore Coat Polysaccharide Biosynthesis Protein SpsA, Chain A"/>
    <property type="match status" value="1"/>
</dbReference>
<evidence type="ECO:0000259" key="1">
    <source>
        <dbReference type="Pfam" id="PF00535"/>
    </source>
</evidence>
<name>A0ABS8W7L8_9GAMM</name>
<keyword evidence="2" id="KW-0328">Glycosyltransferase</keyword>
<dbReference type="Pfam" id="PF00535">
    <property type="entry name" value="Glycos_transf_2"/>
    <property type="match status" value="1"/>
</dbReference>
<dbReference type="InterPro" id="IPR001173">
    <property type="entry name" value="Glyco_trans_2-like"/>
</dbReference>
<reference evidence="2 3" key="1">
    <citation type="journal article" date="2022" name="Environ. Microbiol. Rep.">
        <title>Eco-phylogenetic analyses reveal divergent evolution of vitamin B12 metabolism in the marine bacterial family 'Psychromonadaceae'.</title>
        <authorList>
            <person name="Jin X."/>
            <person name="Yang Y."/>
            <person name="Cao H."/>
            <person name="Gao B."/>
            <person name="Zhao Z."/>
        </authorList>
    </citation>
    <scope>NUCLEOTIDE SEQUENCE [LARGE SCALE GENOMIC DNA]</scope>
    <source>
        <strain evidence="2 3">MKS20</strain>
    </source>
</reference>
<dbReference type="SUPFAM" id="SSF53448">
    <property type="entry name" value="Nucleotide-diphospho-sugar transferases"/>
    <property type="match status" value="1"/>
</dbReference>
<feature type="domain" description="Glycosyltransferase 2-like" evidence="1">
    <location>
        <begin position="31"/>
        <end position="158"/>
    </location>
</feature>
<dbReference type="GO" id="GO:0016757">
    <property type="term" value="F:glycosyltransferase activity"/>
    <property type="evidence" value="ECO:0007669"/>
    <property type="project" value="UniProtKB-KW"/>
</dbReference>
<dbReference type="Proteomes" id="UP001201273">
    <property type="component" value="Unassembled WGS sequence"/>
</dbReference>
<comment type="caution">
    <text evidence="2">The sequence shown here is derived from an EMBL/GenBank/DDBJ whole genome shotgun (WGS) entry which is preliminary data.</text>
</comment>